<feature type="transmembrane region" description="Helical" evidence="1">
    <location>
        <begin position="93"/>
        <end position="112"/>
    </location>
</feature>
<protein>
    <submittedName>
        <fullName evidence="2">Uncharacterized protein</fullName>
    </submittedName>
</protein>
<dbReference type="GeneID" id="61767154"/>
<sequence>MIWKEIRSTLRENKEINEFRKQKFTKQNLKHNLVELSSRGLIVYLTENFPRDGQDYTAYKKKMMILKSLDTEDISGAIARMDRINHVNDQKRLLFFIRIISTIIVAATTAILRKIDIDPSTSNLDIVATIVMICTVPVFIYLMISLATIMDSFSKATVNYFKDLLIIARNEKKNDIEIV</sequence>
<keyword evidence="3" id="KW-1185">Reference proteome</keyword>
<keyword evidence="1" id="KW-1133">Transmembrane helix</keyword>
<feature type="transmembrane region" description="Helical" evidence="1">
    <location>
        <begin position="124"/>
        <end position="144"/>
    </location>
</feature>
<dbReference type="RefSeq" id="WP_149125747.1">
    <property type="nucleotide sequence ID" value="NZ_CP043404.1"/>
</dbReference>
<gene>
    <name evidence="2" type="ORF">FX981_00358</name>
</gene>
<organism evidence="2 3">
    <name type="scientific">Bacillus safensis</name>
    <dbReference type="NCBI Taxonomy" id="561879"/>
    <lineage>
        <taxon>Bacteria</taxon>
        <taxon>Bacillati</taxon>
        <taxon>Bacillota</taxon>
        <taxon>Bacilli</taxon>
        <taxon>Bacillales</taxon>
        <taxon>Bacillaceae</taxon>
        <taxon>Bacillus</taxon>
    </lineage>
</organism>
<evidence type="ECO:0000313" key="2">
    <source>
        <dbReference type="EMBL" id="QEK62194.1"/>
    </source>
</evidence>
<keyword evidence="1" id="KW-0472">Membrane</keyword>
<name>A0A5C0WDU6_BACIA</name>
<dbReference type="AlphaFoldDB" id="A0A5C0WDU6"/>
<evidence type="ECO:0000256" key="1">
    <source>
        <dbReference type="SAM" id="Phobius"/>
    </source>
</evidence>
<proteinExistence type="predicted"/>
<keyword evidence="1" id="KW-0812">Transmembrane</keyword>
<dbReference type="EMBL" id="CP043404">
    <property type="protein sequence ID" value="QEK62194.1"/>
    <property type="molecule type" value="Genomic_DNA"/>
</dbReference>
<reference evidence="2 3" key="1">
    <citation type="journal article" date="2018" name="Plant Biotechnol. Rep.">
        <title>Diversity and antifungal activity of endophytic bacteria associated with Panax ginseng seedlings.</title>
        <authorList>
            <person name="Park J.M."/>
            <person name="Hong C.E."/>
            <person name="Jo S.H."/>
        </authorList>
    </citation>
    <scope>NUCLEOTIDE SEQUENCE [LARGE SCALE GENOMIC DNA]</scope>
    <source>
        <strain evidence="2 3">PgKB20</strain>
    </source>
</reference>
<accession>A0A5C0WDU6</accession>
<dbReference type="Proteomes" id="UP000325032">
    <property type="component" value="Chromosome"/>
</dbReference>
<evidence type="ECO:0000313" key="3">
    <source>
        <dbReference type="Proteomes" id="UP000325032"/>
    </source>
</evidence>